<dbReference type="InterPro" id="IPR045621">
    <property type="entry name" value="BPD_transp_1_N"/>
</dbReference>
<evidence type="ECO:0000256" key="7">
    <source>
        <dbReference type="RuleBase" id="RU363032"/>
    </source>
</evidence>
<gene>
    <name evidence="9" type="ORF">P24_11330</name>
</gene>
<evidence type="ECO:0000256" key="3">
    <source>
        <dbReference type="ARBA" id="ARBA00022475"/>
    </source>
</evidence>
<dbReference type="eggNOG" id="COG0601">
    <property type="taxonomic scope" value="Bacteria"/>
</dbReference>
<keyword evidence="5 7" id="KW-1133">Transmembrane helix</keyword>
<evidence type="ECO:0000313" key="10">
    <source>
        <dbReference type="Proteomes" id="UP000006746"/>
    </source>
</evidence>
<dbReference type="PANTHER" id="PTHR43163">
    <property type="entry name" value="DIPEPTIDE TRANSPORT SYSTEM PERMEASE PROTEIN DPPB-RELATED"/>
    <property type="match status" value="1"/>
</dbReference>
<dbReference type="STRING" id="1207063.P24_11330"/>
<comment type="subcellular location">
    <subcellularLocation>
        <location evidence="1 7">Cell membrane</location>
        <topology evidence="1 7">Multi-pass membrane protein</topology>
    </subcellularLocation>
</comment>
<feature type="transmembrane region" description="Helical" evidence="7">
    <location>
        <begin position="101"/>
        <end position="124"/>
    </location>
</feature>
<reference evidence="9 10" key="1">
    <citation type="journal article" date="2012" name="J. Bacteriol.">
        <title>Genome Sequence of Oceanibaculum indicum Type Strain P24.</title>
        <authorList>
            <person name="Lai Q."/>
            <person name="Shao Z."/>
        </authorList>
    </citation>
    <scope>NUCLEOTIDE SEQUENCE [LARGE SCALE GENOMIC DNA]</scope>
    <source>
        <strain evidence="9 10">P24</strain>
    </source>
</reference>
<dbReference type="InterPro" id="IPR000515">
    <property type="entry name" value="MetI-like"/>
</dbReference>
<keyword evidence="6 7" id="KW-0472">Membrane</keyword>
<feature type="transmembrane region" description="Helical" evidence="7">
    <location>
        <begin position="136"/>
        <end position="163"/>
    </location>
</feature>
<keyword evidence="10" id="KW-1185">Reference proteome</keyword>
<keyword evidence="2 7" id="KW-0813">Transport</keyword>
<evidence type="ECO:0000256" key="2">
    <source>
        <dbReference type="ARBA" id="ARBA00022448"/>
    </source>
</evidence>
<feature type="domain" description="ABC transmembrane type-1" evidence="8">
    <location>
        <begin position="97"/>
        <end position="305"/>
    </location>
</feature>
<dbReference type="PROSITE" id="PS50928">
    <property type="entry name" value="ABC_TM1"/>
    <property type="match status" value="1"/>
</dbReference>
<dbReference type="Pfam" id="PF19300">
    <property type="entry name" value="BPD_transp_1_N"/>
    <property type="match status" value="1"/>
</dbReference>
<organism evidence="9 10">
    <name type="scientific">Oceanibaculum indicum P24</name>
    <dbReference type="NCBI Taxonomy" id="1207063"/>
    <lineage>
        <taxon>Bacteria</taxon>
        <taxon>Pseudomonadati</taxon>
        <taxon>Pseudomonadota</taxon>
        <taxon>Alphaproteobacteria</taxon>
        <taxon>Rhodospirillales</taxon>
        <taxon>Oceanibaculaceae</taxon>
        <taxon>Oceanibaculum</taxon>
    </lineage>
</organism>
<dbReference type="EMBL" id="AMRL01000013">
    <property type="protein sequence ID" value="EKE75089.1"/>
    <property type="molecule type" value="Genomic_DNA"/>
</dbReference>
<dbReference type="GO" id="GO:0005886">
    <property type="term" value="C:plasma membrane"/>
    <property type="evidence" value="ECO:0007669"/>
    <property type="project" value="UniProtKB-SubCell"/>
</dbReference>
<feature type="transmembrane region" description="Helical" evidence="7">
    <location>
        <begin position="286"/>
        <end position="305"/>
    </location>
</feature>
<proteinExistence type="inferred from homology"/>
<protein>
    <submittedName>
        <fullName evidence="9">ABC-type dipeptide/oligopeptide/nickel transport system</fullName>
    </submittedName>
</protein>
<feature type="transmembrane region" description="Helical" evidence="7">
    <location>
        <begin position="12"/>
        <end position="30"/>
    </location>
</feature>
<comment type="similarity">
    <text evidence="7">Belongs to the binding-protein-dependent transport system permease family.</text>
</comment>
<feature type="transmembrane region" description="Helical" evidence="7">
    <location>
        <begin position="240"/>
        <end position="266"/>
    </location>
</feature>
<dbReference type="SUPFAM" id="SSF161098">
    <property type="entry name" value="MetI-like"/>
    <property type="match status" value="1"/>
</dbReference>
<dbReference type="Pfam" id="PF00528">
    <property type="entry name" value="BPD_transp_1"/>
    <property type="match status" value="1"/>
</dbReference>
<dbReference type="RefSeq" id="WP_008944872.1">
    <property type="nucleotide sequence ID" value="NZ_AMRL01000013.1"/>
</dbReference>
<feature type="transmembrane region" description="Helical" evidence="7">
    <location>
        <begin position="183"/>
        <end position="205"/>
    </location>
</feature>
<evidence type="ECO:0000256" key="1">
    <source>
        <dbReference type="ARBA" id="ARBA00004651"/>
    </source>
</evidence>
<name>K2JXP9_9PROT</name>
<dbReference type="PATRIC" id="fig|1207063.3.peg.2291"/>
<sequence length="319" mass="34246">MQAYIVRRLLQGVGVLLVMSFIIYGLLGLMPGDPIDLMIQADPTLTSADIARLKALYGLDRPILERYANWASAALSGDFGYSRQFSRPVLEVLVPRLGNTLLLMGASFVLAIAIALPLGVLAASRPGSLADRIVNLFCFAGISVPPFWLALLLIMLFAVTLGWLPAGGAAPAGMENPGLADRLPYLVLPVITLTLASLAGLTRYLRASLIEAMREDYIRTARAKGAGEARVLWRHGVRNALIPVVTILALDFGTLFSGALITETMFAQPGMGKLIYDAIMNNDYNLALVGLLFATLVTLLANLAADIGYAKLDPRISYA</sequence>
<dbReference type="Proteomes" id="UP000006746">
    <property type="component" value="Unassembled WGS sequence"/>
</dbReference>
<comment type="caution">
    <text evidence="9">The sequence shown here is derived from an EMBL/GenBank/DDBJ whole genome shotgun (WGS) entry which is preliminary data.</text>
</comment>
<keyword evidence="4 7" id="KW-0812">Transmembrane</keyword>
<evidence type="ECO:0000259" key="8">
    <source>
        <dbReference type="PROSITE" id="PS50928"/>
    </source>
</evidence>
<dbReference type="AlphaFoldDB" id="K2JXP9"/>
<keyword evidence="3" id="KW-1003">Cell membrane</keyword>
<evidence type="ECO:0000256" key="6">
    <source>
        <dbReference type="ARBA" id="ARBA00023136"/>
    </source>
</evidence>
<accession>K2JXP9</accession>
<dbReference type="CDD" id="cd06261">
    <property type="entry name" value="TM_PBP2"/>
    <property type="match status" value="1"/>
</dbReference>
<evidence type="ECO:0000313" key="9">
    <source>
        <dbReference type="EMBL" id="EKE75089.1"/>
    </source>
</evidence>
<evidence type="ECO:0000256" key="4">
    <source>
        <dbReference type="ARBA" id="ARBA00022692"/>
    </source>
</evidence>
<dbReference type="PANTHER" id="PTHR43163:SF6">
    <property type="entry name" value="DIPEPTIDE TRANSPORT SYSTEM PERMEASE PROTEIN DPPB-RELATED"/>
    <property type="match status" value="1"/>
</dbReference>
<dbReference type="InterPro" id="IPR035906">
    <property type="entry name" value="MetI-like_sf"/>
</dbReference>
<dbReference type="Gene3D" id="1.10.3720.10">
    <property type="entry name" value="MetI-like"/>
    <property type="match status" value="1"/>
</dbReference>
<evidence type="ECO:0000256" key="5">
    <source>
        <dbReference type="ARBA" id="ARBA00022989"/>
    </source>
</evidence>
<dbReference type="GO" id="GO:0055085">
    <property type="term" value="P:transmembrane transport"/>
    <property type="evidence" value="ECO:0007669"/>
    <property type="project" value="InterPro"/>
</dbReference>